<proteinExistence type="predicted"/>
<accession>A0A0C3CS28</accession>
<dbReference type="HOGENOM" id="CLU_1906975_0_0_1"/>
<gene>
    <name evidence="1" type="ORF">M413DRAFT_440270</name>
</gene>
<protein>
    <submittedName>
        <fullName evidence="1">Uncharacterized protein</fullName>
    </submittedName>
</protein>
<organism evidence="1 2">
    <name type="scientific">Hebeloma cylindrosporum</name>
    <dbReference type="NCBI Taxonomy" id="76867"/>
    <lineage>
        <taxon>Eukaryota</taxon>
        <taxon>Fungi</taxon>
        <taxon>Dikarya</taxon>
        <taxon>Basidiomycota</taxon>
        <taxon>Agaricomycotina</taxon>
        <taxon>Agaricomycetes</taxon>
        <taxon>Agaricomycetidae</taxon>
        <taxon>Agaricales</taxon>
        <taxon>Agaricineae</taxon>
        <taxon>Hymenogastraceae</taxon>
        <taxon>Hebeloma</taxon>
    </lineage>
</organism>
<dbReference type="EMBL" id="KN831770">
    <property type="protein sequence ID" value="KIM46671.1"/>
    <property type="molecule type" value="Genomic_DNA"/>
</dbReference>
<reference evidence="1 2" key="1">
    <citation type="submission" date="2014-04" db="EMBL/GenBank/DDBJ databases">
        <authorList>
            <consortium name="DOE Joint Genome Institute"/>
            <person name="Kuo A."/>
            <person name="Gay G."/>
            <person name="Dore J."/>
            <person name="Kohler A."/>
            <person name="Nagy L.G."/>
            <person name="Floudas D."/>
            <person name="Copeland A."/>
            <person name="Barry K.W."/>
            <person name="Cichocki N."/>
            <person name="Veneault-Fourrey C."/>
            <person name="LaButti K."/>
            <person name="Lindquist E.A."/>
            <person name="Lipzen A."/>
            <person name="Lundell T."/>
            <person name="Morin E."/>
            <person name="Murat C."/>
            <person name="Sun H."/>
            <person name="Tunlid A."/>
            <person name="Henrissat B."/>
            <person name="Grigoriev I.V."/>
            <person name="Hibbett D.S."/>
            <person name="Martin F."/>
            <person name="Nordberg H.P."/>
            <person name="Cantor M.N."/>
            <person name="Hua S.X."/>
        </authorList>
    </citation>
    <scope>NUCLEOTIDE SEQUENCE [LARGE SCALE GENOMIC DNA]</scope>
    <source>
        <strain evidence="2">h7</strain>
    </source>
</reference>
<dbReference type="AlphaFoldDB" id="A0A0C3CS28"/>
<name>A0A0C3CS28_HEBCY</name>
<evidence type="ECO:0000313" key="1">
    <source>
        <dbReference type="EMBL" id="KIM46671.1"/>
    </source>
</evidence>
<keyword evidence="2" id="KW-1185">Reference proteome</keyword>
<evidence type="ECO:0000313" key="2">
    <source>
        <dbReference type="Proteomes" id="UP000053424"/>
    </source>
</evidence>
<dbReference type="Proteomes" id="UP000053424">
    <property type="component" value="Unassembled WGS sequence"/>
</dbReference>
<reference evidence="2" key="2">
    <citation type="submission" date="2015-01" db="EMBL/GenBank/DDBJ databases">
        <title>Evolutionary Origins and Diversification of the Mycorrhizal Mutualists.</title>
        <authorList>
            <consortium name="DOE Joint Genome Institute"/>
            <consortium name="Mycorrhizal Genomics Consortium"/>
            <person name="Kohler A."/>
            <person name="Kuo A."/>
            <person name="Nagy L.G."/>
            <person name="Floudas D."/>
            <person name="Copeland A."/>
            <person name="Barry K.W."/>
            <person name="Cichocki N."/>
            <person name="Veneault-Fourrey C."/>
            <person name="LaButti K."/>
            <person name="Lindquist E.A."/>
            <person name="Lipzen A."/>
            <person name="Lundell T."/>
            <person name="Morin E."/>
            <person name="Murat C."/>
            <person name="Riley R."/>
            <person name="Ohm R."/>
            <person name="Sun H."/>
            <person name="Tunlid A."/>
            <person name="Henrissat B."/>
            <person name="Grigoriev I.V."/>
            <person name="Hibbett D.S."/>
            <person name="Martin F."/>
        </authorList>
    </citation>
    <scope>NUCLEOTIDE SEQUENCE [LARGE SCALE GENOMIC DNA]</scope>
    <source>
        <strain evidence="2">h7</strain>
    </source>
</reference>
<sequence length="133" mass="14734">MCTILACGPASYTRTSRASSTTHLGEQDGLFPASKPYHYMPPLAGEMTAMTHLLTLVSMEYTYKLNGSNELPFSMYMSTRRQAAMNLRVLRAITRPHFTRRLAAIQCTVHTSNIGCVINGVENLSILYRNASA</sequence>